<feature type="region of interest" description="Disordered" evidence="4">
    <location>
        <begin position="57"/>
        <end position="121"/>
    </location>
</feature>
<evidence type="ECO:0000256" key="1">
    <source>
        <dbReference type="ARBA" id="ARBA00022737"/>
    </source>
</evidence>
<dbReference type="FunFam" id="3.10.260.10:FF:000001">
    <property type="entry name" value="APSES transcription factor (MbpA)"/>
    <property type="match status" value="1"/>
</dbReference>
<feature type="repeat" description="ANK" evidence="3">
    <location>
        <begin position="628"/>
        <end position="660"/>
    </location>
</feature>
<feature type="compositionally biased region" description="Polar residues" evidence="4">
    <location>
        <begin position="355"/>
        <end position="366"/>
    </location>
</feature>
<dbReference type="Pfam" id="PF04383">
    <property type="entry name" value="KilA-N"/>
    <property type="match status" value="1"/>
</dbReference>
<accession>A0A0P1BLD3</accession>
<dbReference type="InterPro" id="IPR051642">
    <property type="entry name" value="SWI6-like"/>
</dbReference>
<dbReference type="PANTHER" id="PTHR43828:SF3">
    <property type="entry name" value="CHROMO DOMAIN-CONTAINING PROTEIN"/>
    <property type="match status" value="1"/>
</dbReference>
<evidence type="ECO:0000313" key="6">
    <source>
        <dbReference type="EMBL" id="CEH17524.1"/>
    </source>
</evidence>
<keyword evidence="7" id="KW-1185">Reference proteome</keyword>
<dbReference type="Gene3D" id="1.25.40.20">
    <property type="entry name" value="Ankyrin repeat-containing domain"/>
    <property type="match status" value="1"/>
</dbReference>
<dbReference type="SMART" id="SM01252">
    <property type="entry name" value="KilA-N"/>
    <property type="match status" value="1"/>
</dbReference>
<evidence type="ECO:0000313" key="7">
    <source>
        <dbReference type="Proteomes" id="UP000054845"/>
    </source>
</evidence>
<dbReference type="InterPro" id="IPR036770">
    <property type="entry name" value="Ankyrin_rpt-contain_sf"/>
</dbReference>
<dbReference type="STRING" id="401625.A0A0P1BLD3"/>
<keyword evidence="2 3" id="KW-0040">ANK repeat</keyword>
<dbReference type="InterPro" id="IPR003163">
    <property type="entry name" value="Tscrpt_reg_HTH_APSES-type"/>
</dbReference>
<evidence type="ECO:0000256" key="2">
    <source>
        <dbReference type="ARBA" id="ARBA00023043"/>
    </source>
</evidence>
<dbReference type="GO" id="GO:0003677">
    <property type="term" value="F:DNA binding"/>
    <property type="evidence" value="ECO:0007669"/>
    <property type="project" value="InterPro"/>
</dbReference>
<feature type="region of interest" description="Disordered" evidence="4">
    <location>
        <begin position="231"/>
        <end position="325"/>
    </location>
</feature>
<dbReference type="EMBL" id="CCYA01000265">
    <property type="protein sequence ID" value="CEH17524.1"/>
    <property type="molecule type" value="Genomic_DNA"/>
</dbReference>
<dbReference type="Proteomes" id="UP000054845">
    <property type="component" value="Unassembled WGS sequence"/>
</dbReference>
<feature type="compositionally biased region" description="Basic and acidic residues" evidence="4">
    <location>
        <begin position="683"/>
        <end position="696"/>
    </location>
</feature>
<name>A0A0P1BLD3_9BASI</name>
<dbReference type="GO" id="GO:0030907">
    <property type="term" value="C:MBF transcription complex"/>
    <property type="evidence" value="ECO:0007669"/>
    <property type="project" value="TreeGrafter"/>
</dbReference>
<feature type="compositionally biased region" description="Polar residues" evidence="4">
    <location>
        <begin position="25"/>
        <end position="43"/>
    </location>
</feature>
<keyword evidence="1" id="KW-0677">Repeat</keyword>
<feature type="domain" description="HTH APSES-type" evidence="5">
    <location>
        <begin position="126"/>
        <end position="232"/>
    </location>
</feature>
<dbReference type="SUPFAM" id="SSF48403">
    <property type="entry name" value="Ankyrin repeat"/>
    <property type="match status" value="1"/>
</dbReference>
<dbReference type="InterPro" id="IPR002110">
    <property type="entry name" value="Ankyrin_rpt"/>
</dbReference>
<feature type="compositionally biased region" description="Low complexity" evidence="4">
    <location>
        <begin position="272"/>
        <end position="291"/>
    </location>
</feature>
<organism evidence="6 7">
    <name type="scientific">Ceraceosorus bombacis</name>
    <dbReference type="NCBI Taxonomy" id="401625"/>
    <lineage>
        <taxon>Eukaryota</taxon>
        <taxon>Fungi</taxon>
        <taxon>Dikarya</taxon>
        <taxon>Basidiomycota</taxon>
        <taxon>Ustilaginomycotina</taxon>
        <taxon>Exobasidiomycetes</taxon>
        <taxon>Ceraceosorales</taxon>
        <taxon>Ceraceosoraceae</taxon>
        <taxon>Ceraceosorus</taxon>
    </lineage>
</organism>
<feature type="compositionally biased region" description="Low complexity" evidence="4">
    <location>
        <begin position="84"/>
        <end position="119"/>
    </location>
</feature>
<dbReference type="PROSITE" id="PS50088">
    <property type="entry name" value="ANK_REPEAT"/>
    <property type="match status" value="1"/>
</dbReference>
<sequence length="958" mass="100159">MRAMYPAPAGRASGTASATSGYPQPRQNHTSTFPGNPASTATSFAAPGAVYAPSGPYLSTNTAYTSGPSSASASHAAPPPARTPSPSARSTQQLPPSGSQAAPPSATSSAPTASGALSPDRAPPTVYLATYSGVPVYELTVRGIACMRRRADGFLNATQILKVAGVEKAKRTKVLEREILTGEHEKIQGGYGKYQGTWIPLARAHTLSAAYNVTHLLQPILELDPSANVPVAGRRKRPNPNAPAASMYHRLGPGAAGKNTAKEESSGGTPGSAGSPAAAGSSLGSAPSQAPRFLSLRPPAPGDASIGDVSPTAAAASSGIPAGTDARGRTALEGYAAHGYTPAGIAVPVPAKEATAQSIGEPSYASNKRGPPSPETSPSRTQSAKRSKGDQNGFEDSPAAQGLSPVKDLNLLGRLSPSASLRGARPVNASRMRAGPPDAQGLGPGARFATRPAPVVESEPERKAREILTAQFIDSTAPPSGPDALESVLGALPDGSADTVIDDHGHTALHWAAALARLPLVNMLLSLPPPRGADPHIGNHAGETALHRAVLVTNAYDGSAFPALLAALSASLHTRDFKRRTLIHHIALVSALKGRAAPARYYLACVLEHIAKHEGGKHAALVDAQDEEGETALGIVARIGNAGMCKMLLDVGARKDIANNLGLRPKDWGLDEPASTANSTPGRVEDSGHWESSGKDRISDAVQALKQPPAGPIQKSADVQQRIAEVVKDLDELHARELSEKNSALAVAQAHLQAATRELASRRRKVTEAARNAATREETRMRTTNLWRMLYEVLAWDVPEGTSRAEDLAFQPGSVDDADPRAAEKRELVAVESLESSDMVIEGGLAAQTPFPGAPLGEADELIRLRWLERSFKEETDRLQQRIVALSGAGAAKQRQCRKVVAECCNVPEEKVEGMLDDLVTAIESDRMGVDLARLAGFLEKIKKSGNKEGEAPTMAKH</sequence>
<dbReference type="AlphaFoldDB" id="A0A0P1BLD3"/>
<protein>
    <submittedName>
        <fullName evidence="6">REGULATORY PROTEIN SWI6</fullName>
    </submittedName>
</protein>
<dbReference type="GO" id="GO:0001228">
    <property type="term" value="F:DNA-binding transcription activator activity, RNA polymerase II-specific"/>
    <property type="evidence" value="ECO:0007669"/>
    <property type="project" value="UniProtKB-ARBA"/>
</dbReference>
<dbReference type="OrthoDB" id="6718656at2759"/>
<dbReference type="Pfam" id="PF00023">
    <property type="entry name" value="Ank"/>
    <property type="match status" value="1"/>
</dbReference>
<feature type="region of interest" description="Disordered" evidence="4">
    <location>
        <begin position="1"/>
        <end position="43"/>
    </location>
</feature>
<feature type="region of interest" description="Disordered" evidence="4">
    <location>
        <begin position="353"/>
        <end position="447"/>
    </location>
</feature>
<feature type="region of interest" description="Disordered" evidence="4">
    <location>
        <begin position="668"/>
        <end position="696"/>
    </location>
</feature>
<dbReference type="SMART" id="SM00248">
    <property type="entry name" value="ANK"/>
    <property type="match status" value="2"/>
</dbReference>
<evidence type="ECO:0000256" key="3">
    <source>
        <dbReference type="PROSITE-ProRule" id="PRU00023"/>
    </source>
</evidence>
<evidence type="ECO:0000259" key="5">
    <source>
        <dbReference type="PROSITE" id="PS51299"/>
    </source>
</evidence>
<dbReference type="InterPro" id="IPR018004">
    <property type="entry name" value="KilA/APSES_HTH"/>
</dbReference>
<dbReference type="SUPFAM" id="SSF54616">
    <property type="entry name" value="DNA-binding domain of Mlu1-box binding protein MBP1"/>
    <property type="match status" value="1"/>
</dbReference>
<reference evidence="6 7" key="1">
    <citation type="submission" date="2014-09" db="EMBL/GenBank/DDBJ databases">
        <authorList>
            <person name="Magalhaes I.L.F."/>
            <person name="Oliveira U."/>
            <person name="Santos F.R."/>
            <person name="Vidigal T.H.D.A."/>
            <person name="Brescovit A.D."/>
            <person name="Santos A.J."/>
        </authorList>
    </citation>
    <scope>NUCLEOTIDE SEQUENCE [LARGE SCALE GENOMIC DNA]</scope>
</reference>
<dbReference type="GO" id="GO:0033309">
    <property type="term" value="C:SBF transcription complex"/>
    <property type="evidence" value="ECO:0007669"/>
    <property type="project" value="TreeGrafter"/>
</dbReference>
<dbReference type="InterPro" id="IPR036887">
    <property type="entry name" value="HTH_APSES_sf"/>
</dbReference>
<evidence type="ECO:0000256" key="4">
    <source>
        <dbReference type="SAM" id="MobiDB-lite"/>
    </source>
</evidence>
<feature type="compositionally biased region" description="Low complexity" evidence="4">
    <location>
        <begin position="1"/>
        <end position="21"/>
    </location>
</feature>
<dbReference type="PROSITE" id="PS51299">
    <property type="entry name" value="HTH_APSES"/>
    <property type="match status" value="1"/>
</dbReference>
<dbReference type="Gene3D" id="3.10.260.10">
    <property type="entry name" value="Transcription regulator HTH, APSES-type DNA-binding domain"/>
    <property type="match status" value="1"/>
</dbReference>
<feature type="compositionally biased region" description="Polar residues" evidence="4">
    <location>
        <begin position="57"/>
        <end position="67"/>
    </location>
</feature>
<dbReference type="PANTHER" id="PTHR43828">
    <property type="entry name" value="ASPARAGINASE"/>
    <property type="match status" value="1"/>
</dbReference>
<proteinExistence type="predicted"/>